<dbReference type="InParanoid" id="G0P7P9"/>
<reference evidence="3" key="1">
    <citation type="submission" date="2011-07" db="EMBL/GenBank/DDBJ databases">
        <authorList>
            <consortium name="Caenorhabditis brenneri Sequencing and Analysis Consortium"/>
            <person name="Wilson R.K."/>
        </authorList>
    </citation>
    <scope>NUCLEOTIDE SEQUENCE [LARGE SCALE GENOMIC DNA]</scope>
    <source>
        <strain evidence="3">PB2801</strain>
    </source>
</reference>
<evidence type="ECO:0000313" key="3">
    <source>
        <dbReference type="Proteomes" id="UP000008068"/>
    </source>
</evidence>
<feature type="coiled-coil region" evidence="1">
    <location>
        <begin position="103"/>
        <end position="130"/>
    </location>
</feature>
<dbReference type="EMBL" id="GL380119">
    <property type="protein sequence ID" value="EGT47316.1"/>
    <property type="molecule type" value="Genomic_DNA"/>
</dbReference>
<gene>
    <name evidence="2" type="ORF">CAEBREN_24185</name>
</gene>
<dbReference type="Proteomes" id="UP000008068">
    <property type="component" value="Unassembled WGS sequence"/>
</dbReference>
<dbReference type="AlphaFoldDB" id="G0P7P9"/>
<keyword evidence="3" id="KW-1185">Reference proteome</keyword>
<proteinExistence type="predicted"/>
<protein>
    <submittedName>
        <fullName evidence="2">Uncharacterized protein</fullName>
    </submittedName>
</protein>
<evidence type="ECO:0000313" key="2">
    <source>
        <dbReference type="EMBL" id="EGT47316.1"/>
    </source>
</evidence>
<dbReference type="HOGENOM" id="CLU_1612269_0_0_1"/>
<organism evidence="3">
    <name type="scientific">Caenorhabditis brenneri</name>
    <name type="common">Nematode worm</name>
    <dbReference type="NCBI Taxonomy" id="135651"/>
    <lineage>
        <taxon>Eukaryota</taxon>
        <taxon>Metazoa</taxon>
        <taxon>Ecdysozoa</taxon>
        <taxon>Nematoda</taxon>
        <taxon>Chromadorea</taxon>
        <taxon>Rhabditida</taxon>
        <taxon>Rhabditina</taxon>
        <taxon>Rhabditomorpha</taxon>
        <taxon>Rhabditoidea</taxon>
        <taxon>Rhabditidae</taxon>
        <taxon>Peloderinae</taxon>
        <taxon>Caenorhabditis</taxon>
    </lineage>
</organism>
<sequence length="165" mass="19827">MAEFYEHIQMLYEVGYPGYTRKVFQTPKREHFKLPWLPVLAKKEVVRSMDIKEIVANPMKQRKYPIMGVVREKDEIHLYSSGKDQPIRCDYFVAEAFELEYEILMILNKKKELEEKLERIQNLLETNQDQNMIKKKTDISRELQSVSVELDNYKLVLRDGIYRYT</sequence>
<keyword evidence="1" id="KW-0175">Coiled coil</keyword>
<name>G0P7P9_CAEBE</name>
<accession>G0P7P9</accession>
<evidence type="ECO:0000256" key="1">
    <source>
        <dbReference type="SAM" id="Coils"/>
    </source>
</evidence>